<dbReference type="FunFam" id="3.20.20.140:FF:000022">
    <property type="entry name" value="Guanine deaminase"/>
    <property type="match status" value="1"/>
</dbReference>
<evidence type="ECO:0000256" key="2">
    <source>
        <dbReference type="ARBA" id="ARBA00006745"/>
    </source>
</evidence>
<dbReference type="PANTHER" id="PTHR11271:SF6">
    <property type="entry name" value="GUANINE DEAMINASE"/>
    <property type="match status" value="1"/>
</dbReference>
<dbReference type="SUPFAM" id="SSF51338">
    <property type="entry name" value="Composite domain of metallo-dependent hydrolases"/>
    <property type="match status" value="2"/>
</dbReference>
<dbReference type="GO" id="GO:0005829">
    <property type="term" value="C:cytosol"/>
    <property type="evidence" value="ECO:0007669"/>
    <property type="project" value="TreeGrafter"/>
</dbReference>
<evidence type="ECO:0000256" key="6">
    <source>
        <dbReference type="ARBA" id="ARBA00022833"/>
    </source>
</evidence>
<dbReference type="Gene3D" id="2.30.40.10">
    <property type="entry name" value="Urease, subunit C, domain 1"/>
    <property type="match status" value="1"/>
</dbReference>
<keyword evidence="4 8" id="KW-0479">Metal-binding</keyword>
<dbReference type="GO" id="GO:0006147">
    <property type="term" value="P:guanine catabolic process"/>
    <property type="evidence" value="ECO:0007669"/>
    <property type="project" value="UniProtKB-UniRule"/>
</dbReference>
<dbReference type="GO" id="GO:0008892">
    <property type="term" value="F:guanine deaminase activity"/>
    <property type="evidence" value="ECO:0007669"/>
    <property type="project" value="UniProtKB-UniRule"/>
</dbReference>
<dbReference type="Gene3D" id="3.20.20.140">
    <property type="entry name" value="Metal-dependent hydrolases"/>
    <property type="match status" value="1"/>
</dbReference>
<evidence type="ECO:0000259" key="10">
    <source>
        <dbReference type="Pfam" id="PF22039"/>
    </source>
</evidence>
<dbReference type="InterPro" id="IPR011059">
    <property type="entry name" value="Metal-dep_hydrolase_composite"/>
</dbReference>
<dbReference type="SUPFAM" id="SSF51556">
    <property type="entry name" value="Metallo-dependent hydrolases"/>
    <property type="match status" value="1"/>
</dbReference>
<evidence type="ECO:0000313" key="11">
    <source>
        <dbReference type="EMBL" id="MBX5026337.1"/>
    </source>
</evidence>
<dbReference type="InterPro" id="IPR006680">
    <property type="entry name" value="Amidohydro-rel"/>
</dbReference>
<evidence type="ECO:0000256" key="8">
    <source>
        <dbReference type="RuleBase" id="RU366009"/>
    </source>
</evidence>
<evidence type="ECO:0000256" key="5">
    <source>
        <dbReference type="ARBA" id="ARBA00022801"/>
    </source>
</evidence>
<dbReference type="RefSeq" id="WP_221133999.1">
    <property type="nucleotide sequence ID" value="NZ_JABDYC010000013.1"/>
</dbReference>
<dbReference type="CDD" id="cd01303">
    <property type="entry name" value="GDEase"/>
    <property type="match status" value="1"/>
</dbReference>
<comment type="cofactor">
    <cofactor evidence="8">
        <name>Zn(2+)</name>
        <dbReference type="ChEBI" id="CHEBI:29105"/>
    </cofactor>
    <text evidence="8">Binds 1 zinc ion per subunit.</text>
</comment>
<comment type="similarity">
    <text evidence="2 8">Belongs to the metallo-dependent hydrolases superfamily. ATZ/TRZ family.</text>
</comment>
<dbReference type="GO" id="GO:0008270">
    <property type="term" value="F:zinc ion binding"/>
    <property type="evidence" value="ECO:0007669"/>
    <property type="project" value="UniProtKB-UniRule"/>
</dbReference>
<proteinExistence type="inferred from homology"/>
<evidence type="ECO:0000313" key="12">
    <source>
        <dbReference type="Proteomes" id="UP000749740"/>
    </source>
</evidence>
<organism evidence="11 12">
    <name type="scientific">Rhizobium lentis</name>
    <dbReference type="NCBI Taxonomy" id="1138194"/>
    <lineage>
        <taxon>Bacteria</taxon>
        <taxon>Pseudomonadati</taxon>
        <taxon>Pseudomonadota</taxon>
        <taxon>Alphaproteobacteria</taxon>
        <taxon>Hyphomicrobiales</taxon>
        <taxon>Rhizobiaceae</taxon>
        <taxon>Rhizobium/Agrobacterium group</taxon>
        <taxon>Rhizobium</taxon>
    </lineage>
</organism>
<dbReference type="NCBIfam" id="NF006679">
    <property type="entry name" value="PRK09228.1"/>
    <property type="match status" value="1"/>
</dbReference>
<sequence>MTTTLLRGRLLSFHRAPLSLTDSQSYLYEEDGGLLTEDGRISAVGPYAEVKAKVAEGTAEIDHRPHLIMPGFIDMHLHFPQMQVIASYAANLLEWLNTYTFPEECRFVESAHAERIAGHFYDELIRHGTTTAVAYCSVHKTSADAFFAEAMKRNMRMVGGKVMMDRNAPQGLLDTPEMGYDETRQVIADWHGKGRNHVAITPRFAITSTPAQMEATSALAREFPDLHIQTHLSENHDEIKFTCELYPEAIDYTDIYARYGLLGPKSLFGHAIHLSEREADVMSETGAVAVHCPTSNLFLGSGLFPLKALSRREKPVRIGVATDIGGGSSYSMLKTMDEAYKIQQLLGERLNPLESYYLMTRGNAEALSLADRIGTLEPGTEADLVVLDASATPAMALKMEAVKTLPEELFLLQTMGDDRAVAETYVAGIASKAGL</sequence>
<evidence type="ECO:0000256" key="3">
    <source>
        <dbReference type="ARBA" id="ARBA00012781"/>
    </source>
</evidence>
<comment type="caution">
    <text evidence="11">The sequence shown here is derived from an EMBL/GenBank/DDBJ whole genome shotgun (WGS) entry which is preliminary data.</text>
</comment>
<dbReference type="EC" id="3.5.4.3" evidence="3 7"/>
<dbReference type="EMBL" id="JABDYC010000013">
    <property type="protein sequence ID" value="MBX5026337.1"/>
    <property type="molecule type" value="Genomic_DNA"/>
</dbReference>
<accession>A0A9Q3MGB9</accession>
<gene>
    <name evidence="11" type="primary">guaD</name>
    <name evidence="11" type="ORF">HJB63_27885</name>
</gene>
<dbReference type="InterPro" id="IPR054418">
    <property type="entry name" value="MQNX/HUTI_composite_N"/>
</dbReference>
<feature type="domain" description="Aminodeoxyfutalosine deaminase/Imidazolonepropionase-like composite" evidence="10">
    <location>
        <begin position="32"/>
        <end position="52"/>
    </location>
</feature>
<dbReference type="Proteomes" id="UP000749740">
    <property type="component" value="Unassembled WGS sequence"/>
</dbReference>
<dbReference type="InterPro" id="IPR051607">
    <property type="entry name" value="Metallo-dep_hydrolases"/>
</dbReference>
<dbReference type="Pfam" id="PF22039">
    <property type="entry name" value="HUTI_composite_bact"/>
    <property type="match status" value="1"/>
</dbReference>
<keyword evidence="6 8" id="KW-0862">Zinc</keyword>
<protein>
    <recommendedName>
        <fullName evidence="3 7">Guanine deaminase</fullName>
        <shortName evidence="8">Guanase</shortName>
        <ecNumber evidence="3 7">3.5.4.3</ecNumber>
    </recommendedName>
    <alternativeName>
        <fullName evidence="8">Guanine aminohydrolase</fullName>
    </alternativeName>
</protein>
<evidence type="ECO:0000256" key="4">
    <source>
        <dbReference type="ARBA" id="ARBA00022723"/>
    </source>
</evidence>
<dbReference type="Pfam" id="PF01979">
    <property type="entry name" value="Amidohydro_1"/>
    <property type="match status" value="1"/>
</dbReference>
<dbReference type="InterPro" id="IPR032466">
    <property type="entry name" value="Metal_Hydrolase"/>
</dbReference>
<keyword evidence="5 8" id="KW-0378">Hydrolase</keyword>
<comment type="pathway">
    <text evidence="1 8">Purine metabolism; guanine degradation; xanthine from guanine: step 1/1.</text>
</comment>
<evidence type="ECO:0000259" key="9">
    <source>
        <dbReference type="Pfam" id="PF01979"/>
    </source>
</evidence>
<reference evidence="11" key="1">
    <citation type="submission" date="2020-04" db="EMBL/GenBank/DDBJ databases">
        <title>Global-level population genomics: horizontal gene transfer, symbiosis and evolution in Rhizobia.</title>
        <authorList>
            <person name="Gai Y."/>
        </authorList>
    </citation>
    <scope>NUCLEOTIDE SEQUENCE</scope>
    <source>
        <strain evidence="11">BLR57</strain>
    </source>
</reference>
<dbReference type="InterPro" id="IPR014311">
    <property type="entry name" value="Guanine_deaminase"/>
</dbReference>
<name>A0A9Q3MGB9_9HYPH</name>
<feature type="domain" description="Amidohydrolase-related" evidence="9">
    <location>
        <begin position="68"/>
        <end position="428"/>
    </location>
</feature>
<evidence type="ECO:0000256" key="1">
    <source>
        <dbReference type="ARBA" id="ARBA00004984"/>
    </source>
</evidence>
<evidence type="ECO:0000256" key="7">
    <source>
        <dbReference type="NCBIfam" id="TIGR02967"/>
    </source>
</evidence>
<comment type="function">
    <text evidence="8">Catalyzes the hydrolytic deamination of guanine, producing xanthine and ammonia.</text>
</comment>
<dbReference type="PANTHER" id="PTHR11271">
    <property type="entry name" value="GUANINE DEAMINASE"/>
    <property type="match status" value="1"/>
</dbReference>
<dbReference type="NCBIfam" id="TIGR02967">
    <property type="entry name" value="guan_deamin"/>
    <property type="match status" value="1"/>
</dbReference>
<dbReference type="AlphaFoldDB" id="A0A9Q3MGB9"/>
<comment type="catalytic activity">
    <reaction evidence="8">
        <text>guanine + H2O + H(+) = xanthine + NH4(+)</text>
        <dbReference type="Rhea" id="RHEA:14665"/>
        <dbReference type="ChEBI" id="CHEBI:15377"/>
        <dbReference type="ChEBI" id="CHEBI:15378"/>
        <dbReference type="ChEBI" id="CHEBI:16235"/>
        <dbReference type="ChEBI" id="CHEBI:17712"/>
        <dbReference type="ChEBI" id="CHEBI:28938"/>
        <dbReference type="EC" id="3.5.4.3"/>
    </reaction>
</comment>